<reference evidence="2" key="1">
    <citation type="journal article" date="2023" name="Genome Biol. Evol.">
        <title>First Whole Genome Sequence and Flow Cytometry Genome Size Data for the Lichen-Forming Fungus Ramalina farinacea (Ascomycota).</title>
        <authorList>
            <person name="Llewellyn T."/>
            <person name="Mian S."/>
            <person name="Hill R."/>
            <person name="Leitch I.J."/>
            <person name="Gaya E."/>
        </authorList>
    </citation>
    <scope>NUCLEOTIDE SEQUENCE</scope>
    <source>
        <strain evidence="2">LIQ254RAFAR</strain>
    </source>
</reference>
<protein>
    <submittedName>
        <fullName evidence="2">Uncharacterized protein</fullName>
    </submittedName>
</protein>
<proteinExistence type="predicted"/>
<evidence type="ECO:0000256" key="1">
    <source>
        <dbReference type="SAM" id="Coils"/>
    </source>
</evidence>
<comment type="caution">
    <text evidence="2">The sequence shown here is derived from an EMBL/GenBank/DDBJ whole genome shotgun (WGS) entry which is preliminary data.</text>
</comment>
<evidence type="ECO:0000313" key="3">
    <source>
        <dbReference type="Proteomes" id="UP001161017"/>
    </source>
</evidence>
<accession>A0AA43TTZ6</accession>
<evidence type="ECO:0000313" key="2">
    <source>
        <dbReference type="EMBL" id="MDI1491461.1"/>
    </source>
</evidence>
<organism evidence="2 3">
    <name type="scientific">Ramalina farinacea</name>
    <dbReference type="NCBI Taxonomy" id="258253"/>
    <lineage>
        <taxon>Eukaryota</taxon>
        <taxon>Fungi</taxon>
        <taxon>Dikarya</taxon>
        <taxon>Ascomycota</taxon>
        <taxon>Pezizomycotina</taxon>
        <taxon>Lecanoromycetes</taxon>
        <taxon>OSLEUM clade</taxon>
        <taxon>Lecanoromycetidae</taxon>
        <taxon>Lecanorales</taxon>
        <taxon>Lecanorineae</taxon>
        <taxon>Ramalinaceae</taxon>
        <taxon>Ramalina</taxon>
    </lineage>
</organism>
<keyword evidence="3" id="KW-1185">Reference proteome</keyword>
<sequence>MATPTESAVFDGYRLATLNRSLRSLRDQVKTLDASENAQEELEESVGILRRWLTVHFKYYMDPESTAPNIWGAQGWKRMQNLLFELSSKIDTIHTELQPIFKAEERAEETEHKSAHILDLLPLFVELHEFLEMFANFSEIRCRMNHPELSPGRPALGNALQARRGAYIFYDAIQTEGIRCDLKIDLFSSDSASETKLQEPPLDSNLHQRVCYHLVFKDYNRNDLRFQDVTCRKDMSNTASIKTHEDATCLFGPLEPNSVRTHCIQRGLSDPQTYFHVSNGVDHTLAIIPLSDYLKTPPPGIKKSDWMHSKFLLAFQLSECALNLMGTPFLAHLSVEDIFVRTSKINTVFTLAVPTLSVEELHRQDPHLLTESKQLLDLGLLMMHIALGPLEDYKTLASPQDKYAYAAELLPCLYEETSDAFHKICAFCVEEWILKDEQSKPDTWDRANECEQNVWLQDFLRVYDSIVVEGYVTEGSNCSFPMHAHI</sequence>
<name>A0AA43TTZ6_9LECA</name>
<keyword evidence="1" id="KW-0175">Coiled coil</keyword>
<feature type="coiled-coil region" evidence="1">
    <location>
        <begin position="15"/>
        <end position="45"/>
    </location>
</feature>
<dbReference type="AlphaFoldDB" id="A0AA43TTZ6"/>
<gene>
    <name evidence="2" type="ORF">OHK93_002670</name>
</gene>
<dbReference type="EMBL" id="JAPUFD010000014">
    <property type="protein sequence ID" value="MDI1491461.1"/>
    <property type="molecule type" value="Genomic_DNA"/>
</dbReference>
<dbReference type="Proteomes" id="UP001161017">
    <property type="component" value="Unassembled WGS sequence"/>
</dbReference>